<comment type="caution">
    <text evidence="2">The sequence shown here is derived from an EMBL/GenBank/DDBJ whole genome shotgun (WGS) entry which is preliminary data.</text>
</comment>
<evidence type="ECO:0000313" key="3">
    <source>
        <dbReference type="Proteomes" id="UP000324222"/>
    </source>
</evidence>
<proteinExistence type="predicted"/>
<evidence type="ECO:0000313" key="2">
    <source>
        <dbReference type="EMBL" id="MPC10575.1"/>
    </source>
</evidence>
<feature type="transmembrane region" description="Helical" evidence="1">
    <location>
        <begin position="42"/>
        <end position="61"/>
    </location>
</feature>
<name>A0A5B7CN42_PORTR</name>
<organism evidence="2 3">
    <name type="scientific">Portunus trituberculatus</name>
    <name type="common">Swimming crab</name>
    <name type="synonym">Neptunus trituberculatus</name>
    <dbReference type="NCBI Taxonomy" id="210409"/>
    <lineage>
        <taxon>Eukaryota</taxon>
        <taxon>Metazoa</taxon>
        <taxon>Ecdysozoa</taxon>
        <taxon>Arthropoda</taxon>
        <taxon>Crustacea</taxon>
        <taxon>Multicrustacea</taxon>
        <taxon>Malacostraca</taxon>
        <taxon>Eumalacostraca</taxon>
        <taxon>Eucarida</taxon>
        <taxon>Decapoda</taxon>
        <taxon>Pleocyemata</taxon>
        <taxon>Brachyura</taxon>
        <taxon>Eubrachyura</taxon>
        <taxon>Portunoidea</taxon>
        <taxon>Portunidae</taxon>
        <taxon>Portuninae</taxon>
        <taxon>Portunus</taxon>
    </lineage>
</organism>
<protein>
    <submittedName>
        <fullName evidence="2">Uncharacterized protein</fullName>
    </submittedName>
</protein>
<evidence type="ECO:0000256" key="1">
    <source>
        <dbReference type="SAM" id="Phobius"/>
    </source>
</evidence>
<keyword evidence="1" id="KW-0812">Transmembrane</keyword>
<keyword evidence="1" id="KW-1133">Transmembrane helix</keyword>
<accession>A0A5B7CN42</accession>
<dbReference type="Proteomes" id="UP000324222">
    <property type="component" value="Unassembled WGS sequence"/>
</dbReference>
<gene>
    <name evidence="2" type="ORF">E2C01_003212</name>
</gene>
<sequence length="99" mass="11689">MTRSKWFAEYCKTKNSSVQISTYAIDIEPYLFTLTSTSTNTAYLFTSLLYFIVAIISFDFVKNKSRWKILAGARKWNGPRLGLTLQRLRRKDRYFSLLR</sequence>
<dbReference type="EMBL" id="VSRR010000122">
    <property type="protein sequence ID" value="MPC10575.1"/>
    <property type="molecule type" value="Genomic_DNA"/>
</dbReference>
<keyword evidence="3" id="KW-1185">Reference proteome</keyword>
<dbReference type="AlphaFoldDB" id="A0A5B7CN42"/>
<keyword evidence="1" id="KW-0472">Membrane</keyword>
<reference evidence="2 3" key="1">
    <citation type="submission" date="2019-05" db="EMBL/GenBank/DDBJ databases">
        <title>Another draft genome of Portunus trituberculatus and its Hox gene families provides insights of decapod evolution.</title>
        <authorList>
            <person name="Jeong J.-H."/>
            <person name="Song I."/>
            <person name="Kim S."/>
            <person name="Choi T."/>
            <person name="Kim D."/>
            <person name="Ryu S."/>
            <person name="Kim W."/>
        </authorList>
    </citation>
    <scope>NUCLEOTIDE SEQUENCE [LARGE SCALE GENOMIC DNA]</scope>
    <source>
        <tissue evidence="2">Muscle</tissue>
    </source>
</reference>